<keyword evidence="1" id="KW-0255">Endonuclease</keyword>
<keyword evidence="1" id="KW-0540">Nuclease</keyword>
<accession>A0ACB9T7Y1</accession>
<comment type="caution">
    <text evidence="1">The sequence shown here is derived from an EMBL/GenBank/DDBJ whole genome shotgun (WGS) entry which is preliminary data.</text>
</comment>
<sequence length="185" mass="20936">MEHRKGLFRRTNQAPTKTLDKPARMDEATTKSAIKMDMKKGVRNNMEEINRTWSIGTWNIRSIAGKERELKDKFRKANMEVLAITETKKKGQGAEKMENGHLLIHTGVSEKVRAAAGVACILHRSVVEHLIEWKASTSPVKMPALPKSKEAKYMNVLQGIVFAFIQVCPNMVKKPPEQKKQEVSL</sequence>
<name>A0ACB9T7Y1_HOLOL</name>
<keyword evidence="1" id="KW-0378">Hydrolase</keyword>
<evidence type="ECO:0000313" key="1">
    <source>
        <dbReference type="EMBL" id="KAI4462864.1"/>
    </source>
</evidence>
<proteinExistence type="predicted"/>
<dbReference type="Proteomes" id="UP001056778">
    <property type="component" value="Chromosome 4"/>
</dbReference>
<gene>
    <name evidence="1" type="ORF">MML48_4g00005762</name>
</gene>
<dbReference type="EMBL" id="CM043018">
    <property type="protein sequence ID" value="KAI4462864.1"/>
    <property type="molecule type" value="Genomic_DNA"/>
</dbReference>
<reference evidence="1" key="1">
    <citation type="submission" date="2022-04" db="EMBL/GenBank/DDBJ databases">
        <title>Chromosome-scale genome assembly of Holotrichia oblita Faldermann.</title>
        <authorList>
            <person name="Rongchong L."/>
        </authorList>
    </citation>
    <scope>NUCLEOTIDE SEQUENCE</scope>
    <source>
        <strain evidence="1">81SQS9</strain>
    </source>
</reference>
<keyword evidence="2" id="KW-1185">Reference proteome</keyword>
<organism evidence="1 2">
    <name type="scientific">Holotrichia oblita</name>
    <name type="common">Chafer beetle</name>
    <dbReference type="NCBI Taxonomy" id="644536"/>
    <lineage>
        <taxon>Eukaryota</taxon>
        <taxon>Metazoa</taxon>
        <taxon>Ecdysozoa</taxon>
        <taxon>Arthropoda</taxon>
        <taxon>Hexapoda</taxon>
        <taxon>Insecta</taxon>
        <taxon>Pterygota</taxon>
        <taxon>Neoptera</taxon>
        <taxon>Endopterygota</taxon>
        <taxon>Coleoptera</taxon>
        <taxon>Polyphaga</taxon>
        <taxon>Scarabaeiformia</taxon>
        <taxon>Scarabaeidae</taxon>
        <taxon>Melolonthinae</taxon>
        <taxon>Holotrichia</taxon>
    </lineage>
</organism>
<evidence type="ECO:0000313" key="2">
    <source>
        <dbReference type="Proteomes" id="UP001056778"/>
    </source>
</evidence>
<protein>
    <submittedName>
        <fullName evidence="1">Endonuclease/exonuclease/phosphatase superfamily</fullName>
    </submittedName>
</protein>